<comment type="caution">
    <text evidence="1">The sequence shown here is derived from an EMBL/GenBank/DDBJ whole genome shotgun (WGS) entry which is preliminary data.</text>
</comment>
<dbReference type="EMBL" id="SRMA01026742">
    <property type="protein sequence ID" value="TRY72899.1"/>
    <property type="molecule type" value="Genomic_DNA"/>
</dbReference>
<keyword evidence="2" id="KW-1185">Reference proteome</keyword>
<dbReference type="AlphaFoldDB" id="A0A553P5D1"/>
<name>A0A553P5D1_9TELE</name>
<protein>
    <submittedName>
        <fullName evidence="1">Uncharacterized protein</fullName>
    </submittedName>
</protein>
<reference evidence="1 2" key="1">
    <citation type="journal article" date="2019" name="Sci. Data">
        <title>Hybrid genome assembly and annotation of Danionella translucida.</title>
        <authorList>
            <person name="Kadobianskyi M."/>
            <person name="Schulze L."/>
            <person name="Schuelke M."/>
            <person name="Judkewitz B."/>
        </authorList>
    </citation>
    <scope>NUCLEOTIDE SEQUENCE [LARGE SCALE GENOMIC DNA]</scope>
    <source>
        <strain evidence="1 2">Bolton</strain>
    </source>
</reference>
<gene>
    <name evidence="1" type="ORF">DNTS_021713</name>
</gene>
<sequence>MRSHLDTCVLFVHDGQGCAVWLGQYTVDSKWTIVPVGSFQPILQPLFSPILCPSDPWNEGGGQLAAFVPVACLEVNRERLKSLIKEDTVLFTLRPLPGGHAQVLTSIRWRVDSMQAYDGRFNVHPWEMDSNQVCDGWTRCKTMLAVNRSTEQRDERFDERERAAVIFSDLLTVFEVEAVIGPRLQPVIRADTTAQEQ</sequence>
<accession>A0A553P5D1</accession>
<proteinExistence type="predicted"/>
<feature type="non-terminal residue" evidence="1">
    <location>
        <position position="197"/>
    </location>
</feature>
<organism evidence="1 2">
    <name type="scientific">Danionella cerebrum</name>
    <dbReference type="NCBI Taxonomy" id="2873325"/>
    <lineage>
        <taxon>Eukaryota</taxon>
        <taxon>Metazoa</taxon>
        <taxon>Chordata</taxon>
        <taxon>Craniata</taxon>
        <taxon>Vertebrata</taxon>
        <taxon>Euteleostomi</taxon>
        <taxon>Actinopterygii</taxon>
        <taxon>Neopterygii</taxon>
        <taxon>Teleostei</taxon>
        <taxon>Ostariophysi</taxon>
        <taxon>Cypriniformes</taxon>
        <taxon>Danionidae</taxon>
        <taxon>Danioninae</taxon>
        <taxon>Danionella</taxon>
    </lineage>
</organism>
<evidence type="ECO:0000313" key="1">
    <source>
        <dbReference type="EMBL" id="TRY72899.1"/>
    </source>
</evidence>
<evidence type="ECO:0000313" key="2">
    <source>
        <dbReference type="Proteomes" id="UP000316079"/>
    </source>
</evidence>
<dbReference type="Proteomes" id="UP000316079">
    <property type="component" value="Unassembled WGS sequence"/>
</dbReference>